<dbReference type="Proteomes" id="UP001225933">
    <property type="component" value="Unassembled WGS sequence"/>
</dbReference>
<evidence type="ECO:0000313" key="2">
    <source>
        <dbReference type="Proteomes" id="UP001225933"/>
    </source>
</evidence>
<accession>A0AAJ1R6L1</accession>
<proteinExistence type="predicted"/>
<reference evidence="1" key="1">
    <citation type="submission" date="2023-06" db="EMBL/GenBank/DDBJ databases">
        <title>Two Chryseobacterium gambrini strains from China.</title>
        <authorList>
            <person name="Zeng J."/>
            <person name="Wu Y."/>
        </authorList>
    </citation>
    <scope>NUCLEOTIDE SEQUENCE</scope>
    <source>
        <strain evidence="1">SQ219</strain>
    </source>
</reference>
<dbReference type="RefSeq" id="WP_214590805.1">
    <property type="nucleotide sequence ID" value="NZ_JAUHGV010000013.1"/>
</dbReference>
<sequence>MAVSHKGKRKIIYKDKLYLWYIIPDDDYDFLFYLKIISDDQTLYLSYETDQANNLFIQPKIGIVKSEKLKSGRYKFSPRIQDKIFSNYNVRLILDWHDSQDGSAIPEVFKMPKNPFEHIDFKSGTIVYIVKDFSRSNLKSDMLEVSYSQNYLLIAGWHGSERGYHITIIKNNDDKNPVAETHQSFFELEEAITSAVTMIENWINEKG</sequence>
<dbReference type="EMBL" id="JAUHGV010000013">
    <property type="protein sequence ID" value="MDN4013224.1"/>
    <property type="molecule type" value="Genomic_DNA"/>
</dbReference>
<organism evidence="1 2">
    <name type="scientific">Chryseobacterium gambrini</name>
    <dbReference type="NCBI Taxonomy" id="373672"/>
    <lineage>
        <taxon>Bacteria</taxon>
        <taxon>Pseudomonadati</taxon>
        <taxon>Bacteroidota</taxon>
        <taxon>Flavobacteriia</taxon>
        <taxon>Flavobacteriales</taxon>
        <taxon>Weeksellaceae</taxon>
        <taxon>Chryseobacterium group</taxon>
        <taxon>Chryseobacterium</taxon>
    </lineage>
</organism>
<comment type="caution">
    <text evidence="1">The sequence shown here is derived from an EMBL/GenBank/DDBJ whole genome shotgun (WGS) entry which is preliminary data.</text>
</comment>
<protein>
    <submittedName>
        <fullName evidence="1">Uncharacterized protein</fullName>
    </submittedName>
</protein>
<evidence type="ECO:0000313" key="1">
    <source>
        <dbReference type="EMBL" id="MDN4013224.1"/>
    </source>
</evidence>
<dbReference type="AlphaFoldDB" id="A0AAJ1R6L1"/>
<name>A0AAJ1R6L1_9FLAO</name>
<gene>
    <name evidence="1" type="ORF">QX233_12180</name>
</gene>